<gene>
    <name evidence="1" type="ORF">XENOCAPTIV_025554</name>
</gene>
<keyword evidence="2" id="KW-1185">Reference proteome</keyword>
<evidence type="ECO:0000313" key="1">
    <source>
        <dbReference type="EMBL" id="MEQ2196405.1"/>
    </source>
</evidence>
<organism evidence="1 2">
    <name type="scientific">Xenoophorus captivus</name>
    <dbReference type="NCBI Taxonomy" id="1517983"/>
    <lineage>
        <taxon>Eukaryota</taxon>
        <taxon>Metazoa</taxon>
        <taxon>Chordata</taxon>
        <taxon>Craniata</taxon>
        <taxon>Vertebrata</taxon>
        <taxon>Euteleostomi</taxon>
        <taxon>Actinopterygii</taxon>
        <taxon>Neopterygii</taxon>
        <taxon>Teleostei</taxon>
        <taxon>Neoteleostei</taxon>
        <taxon>Acanthomorphata</taxon>
        <taxon>Ovalentaria</taxon>
        <taxon>Atherinomorphae</taxon>
        <taxon>Cyprinodontiformes</taxon>
        <taxon>Goodeidae</taxon>
        <taxon>Xenoophorus</taxon>
    </lineage>
</organism>
<accession>A0ABV0QKS9</accession>
<proteinExistence type="predicted"/>
<dbReference type="EMBL" id="JAHRIN010016867">
    <property type="protein sequence ID" value="MEQ2196405.1"/>
    <property type="molecule type" value="Genomic_DNA"/>
</dbReference>
<name>A0ABV0QKS9_9TELE</name>
<sequence length="177" mass="19581">MYSSYYPDFMSPSSSSGLRCWIKTTAPPEPASYIIPSSPRLLFGFFPKDISSPTLCRSSPSGCTGTANPAVPSTSGHWREPTIIQPESWTTVTVIALFCRQYDIIKDNDSNGTKEKAKRPLVQASTSYYNASAGSSPIYHNGAVHSSRVRRSLKILFFWVFYKIHDQDSVSAAEVPE</sequence>
<dbReference type="Proteomes" id="UP001434883">
    <property type="component" value="Unassembled WGS sequence"/>
</dbReference>
<evidence type="ECO:0000313" key="2">
    <source>
        <dbReference type="Proteomes" id="UP001434883"/>
    </source>
</evidence>
<reference evidence="1 2" key="1">
    <citation type="submission" date="2021-06" db="EMBL/GenBank/DDBJ databases">
        <authorList>
            <person name="Palmer J.M."/>
        </authorList>
    </citation>
    <scope>NUCLEOTIDE SEQUENCE [LARGE SCALE GENOMIC DNA]</scope>
    <source>
        <strain evidence="1 2">XC_2019</strain>
        <tissue evidence="1">Muscle</tissue>
    </source>
</reference>
<comment type="caution">
    <text evidence="1">The sequence shown here is derived from an EMBL/GenBank/DDBJ whole genome shotgun (WGS) entry which is preliminary data.</text>
</comment>
<protein>
    <submittedName>
        <fullName evidence="1">Uncharacterized protein</fullName>
    </submittedName>
</protein>